<evidence type="ECO:0000313" key="3">
    <source>
        <dbReference type="Proteomes" id="UP000250235"/>
    </source>
</evidence>
<proteinExistence type="predicted"/>
<accession>A0A2Z7BXJ7</accession>
<keyword evidence="3" id="KW-1185">Reference proteome</keyword>
<organism evidence="2 3">
    <name type="scientific">Dorcoceras hygrometricum</name>
    <dbReference type="NCBI Taxonomy" id="472368"/>
    <lineage>
        <taxon>Eukaryota</taxon>
        <taxon>Viridiplantae</taxon>
        <taxon>Streptophyta</taxon>
        <taxon>Embryophyta</taxon>
        <taxon>Tracheophyta</taxon>
        <taxon>Spermatophyta</taxon>
        <taxon>Magnoliopsida</taxon>
        <taxon>eudicotyledons</taxon>
        <taxon>Gunneridae</taxon>
        <taxon>Pentapetalae</taxon>
        <taxon>asterids</taxon>
        <taxon>lamiids</taxon>
        <taxon>Lamiales</taxon>
        <taxon>Gesneriaceae</taxon>
        <taxon>Didymocarpoideae</taxon>
        <taxon>Trichosporeae</taxon>
        <taxon>Loxocarpinae</taxon>
        <taxon>Dorcoceras</taxon>
    </lineage>
</organism>
<name>A0A2Z7BXJ7_9LAMI</name>
<dbReference type="Proteomes" id="UP000250235">
    <property type="component" value="Unassembled WGS sequence"/>
</dbReference>
<evidence type="ECO:0000313" key="2">
    <source>
        <dbReference type="EMBL" id="KZV39363.1"/>
    </source>
</evidence>
<gene>
    <name evidence="2" type="ORF">F511_43805</name>
</gene>
<sequence>MGCWIRNIIARRRAPPCTKVAHAARPMRARLHDGGREVTGHGLLDPQHHRATSSAALHEGRARRPADAARWSKPQRAMSRLLCGDVAPLLVEASRYWPTMIAQALGIVARYWTAAVESRCAAACVVVRAAVRPCGARNFHGGAGRPMLRRSSGDVVMAGLNSSRVWFGPVPGSP</sequence>
<dbReference type="AlphaFoldDB" id="A0A2Z7BXJ7"/>
<reference evidence="2 3" key="1">
    <citation type="journal article" date="2015" name="Proc. Natl. Acad. Sci. U.S.A.">
        <title>The resurrection genome of Boea hygrometrica: A blueprint for survival of dehydration.</title>
        <authorList>
            <person name="Xiao L."/>
            <person name="Yang G."/>
            <person name="Zhang L."/>
            <person name="Yang X."/>
            <person name="Zhao S."/>
            <person name="Ji Z."/>
            <person name="Zhou Q."/>
            <person name="Hu M."/>
            <person name="Wang Y."/>
            <person name="Chen M."/>
            <person name="Xu Y."/>
            <person name="Jin H."/>
            <person name="Xiao X."/>
            <person name="Hu G."/>
            <person name="Bao F."/>
            <person name="Hu Y."/>
            <person name="Wan P."/>
            <person name="Li L."/>
            <person name="Deng X."/>
            <person name="Kuang T."/>
            <person name="Xiang C."/>
            <person name="Zhu J.K."/>
            <person name="Oliver M.J."/>
            <person name="He Y."/>
        </authorList>
    </citation>
    <scope>NUCLEOTIDE SEQUENCE [LARGE SCALE GENOMIC DNA]</scope>
    <source>
        <strain evidence="3">cv. XS01</strain>
    </source>
</reference>
<evidence type="ECO:0000256" key="1">
    <source>
        <dbReference type="SAM" id="MobiDB-lite"/>
    </source>
</evidence>
<protein>
    <submittedName>
        <fullName evidence="2">Uncharacterized protein</fullName>
    </submittedName>
</protein>
<feature type="region of interest" description="Disordered" evidence="1">
    <location>
        <begin position="40"/>
        <end position="70"/>
    </location>
</feature>
<dbReference type="EMBL" id="KV001180">
    <property type="protein sequence ID" value="KZV39363.1"/>
    <property type="molecule type" value="Genomic_DNA"/>
</dbReference>
<feature type="compositionally biased region" description="Basic and acidic residues" evidence="1">
    <location>
        <begin position="58"/>
        <end position="67"/>
    </location>
</feature>